<dbReference type="PANTHER" id="PTHR31803:SF3">
    <property type="entry name" value="ALTERNATIVE OXIDASE"/>
    <property type="match status" value="1"/>
</dbReference>
<dbReference type="EC" id="1.-.-.-" evidence="17"/>
<feature type="binding site" evidence="16">
    <location>
        <position position="300"/>
    </location>
    <ligand>
        <name>Fe cation</name>
        <dbReference type="ChEBI" id="CHEBI:24875"/>
        <label>2</label>
    </ligand>
</feature>
<keyword evidence="6 16" id="KW-0479">Metal-binding</keyword>
<dbReference type="GO" id="GO:0009916">
    <property type="term" value="F:alternative oxidase activity"/>
    <property type="evidence" value="ECO:0007669"/>
    <property type="project" value="UniProtKB-UniRule"/>
</dbReference>
<dbReference type="GO" id="GO:0010230">
    <property type="term" value="P:alternative respiration"/>
    <property type="evidence" value="ECO:0007669"/>
    <property type="project" value="TreeGrafter"/>
</dbReference>
<protein>
    <recommendedName>
        <fullName evidence="17">Alternative oxidase</fullName>
        <ecNumber evidence="17">1.-.-.-</ecNumber>
    </recommendedName>
</protein>
<dbReference type="Gene3D" id="1.20.1260.140">
    <property type="entry name" value="Alternative oxidase"/>
    <property type="match status" value="1"/>
</dbReference>
<keyword evidence="8" id="KW-0809">Transit peptide</keyword>
<evidence type="ECO:0000256" key="11">
    <source>
        <dbReference type="ARBA" id="ARBA00023002"/>
    </source>
</evidence>
<dbReference type="FunFam" id="1.20.1260.140:FF:000002">
    <property type="entry name" value="Alternative oxidase"/>
    <property type="match status" value="1"/>
</dbReference>
<dbReference type="PIRSF" id="PIRSF005229">
    <property type="entry name" value="AOX"/>
    <property type="match status" value="1"/>
</dbReference>
<keyword evidence="13" id="KW-0496">Mitochondrion</keyword>
<dbReference type="GO" id="GO:0046872">
    <property type="term" value="F:metal ion binding"/>
    <property type="evidence" value="ECO:0007669"/>
    <property type="project" value="UniProtKB-UniRule"/>
</dbReference>
<keyword evidence="9 17" id="KW-0249">Electron transport</keyword>
<keyword evidence="12 16" id="KW-0408">Iron</keyword>
<sequence length="352" mass="40518">MITSRPLTTTATVVCKRAATFGGPQGVLNGKPAVVTLQHQAWTPARHFNSTSAPKITEYFPVKETEKIKTTKPAWPHPIYSYDQMESIKVAHREAKTWSDWTALGAVRILRWGMDFASGYRHEPAKELMEKDPDAAMKKYGMTARKYMLRNIFLESVAGVPGMVAGMLRHLHSMRRMKRDNGWIETLLEESYNERMHLLTFLKMAEPGPFMRLMVLGAQGVFFNAMFVAYLVSPKTCHRFVGYLEEEAVYTYSRQIRDLEAGRLPEWENLEAPDIAVTYWKMPEGKRSMRDLLLYIRADEAKHREVNHTLGNLNQKEDMNPFVSQYKDDSKPHPSKSIDTIRATGWEREEVI</sequence>
<comment type="function">
    <text evidence="15">Catalyzes cyanide-resistant oxygen consumption. May increase respiration when the cytochrome respiratory pathway is restricted, or in response to low temperatures.</text>
</comment>
<keyword evidence="10 18" id="KW-1133">Transmembrane helix</keyword>
<dbReference type="OrthoDB" id="16906at2759"/>
<evidence type="ECO:0000256" key="14">
    <source>
        <dbReference type="ARBA" id="ARBA00023136"/>
    </source>
</evidence>
<keyword evidence="7" id="KW-0999">Mitochondrion inner membrane</keyword>
<keyword evidence="4 17" id="KW-0679">Respiratory chain</keyword>
<comment type="similarity">
    <text evidence="2 17">Belongs to the alternative oxidase family.</text>
</comment>
<keyword evidence="20" id="KW-1185">Reference proteome</keyword>
<evidence type="ECO:0000256" key="15">
    <source>
        <dbReference type="ARBA" id="ARBA00025285"/>
    </source>
</evidence>
<comment type="cofactor">
    <cofactor evidence="16 17">
        <name>Fe cation</name>
        <dbReference type="ChEBI" id="CHEBI:24875"/>
    </cofactor>
    <text evidence="16 17">Binds 2 iron ions per subunit.</text>
</comment>
<dbReference type="Proteomes" id="UP000243797">
    <property type="component" value="Unassembled WGS sequence"/>
</dbReference>
<feature type="binding site" evidence="16">
    <location>
        <position position="245"/>
    </location>
    <ligand>
        <name>Fe cation</name>
        <dbReference type="ChEBI" id="CHEBI:24875"/>
        <label>2</label>
    </ligand>
</feature>
<gene>
    <name evidence="19" type="ORF">CAC42_6838</name>
</gene>
<evidence type="ECO:0000256" key="12">
    <source>
        <dbReference type="ARBA" id="ARBA00023004"/>
    </source>
</evidence>
<dbReference type="STRING" id="2082308.A0A2K1QGN5"/>
<reference evidence="19 20" key="1">
    <citation type="submission" date="2017-06" db="EMBL/GenBank/DDBJ databases">
        <title>Draft genome sequence of a variant of Elsinoe murrayae.</title>
        <authorList>
            <person name="Cheng Q."/>
        </authorList>
    </citation>
    <scope>NUCLEOTIDE SEQUENCE [LARGE SCALE GENOMIC DNA]</scope>
    <source>
        <strain evidence="19 20">CQ-2017a</strain>
    </source>
</reference>
<evidence type="ECO:0000256" key="9">
    <source>
        <dbReference type="ARBA" id="ARBA00022982"/>
    </source>
</evidence>
<evidence type="ECO:0000256" key="18">
    <source>
        <dbReference type="SAM" id="Phobius"/>
    </source>
</evidence>
<evidence type="ECO:0000256" key="4">
    <source>
        <dbReference type="ARBA" id="ARBA00022660"/>
    </source>
</evidence>
<organism evidence="19 20">
    <name type="scientific">Sphaceloma murrayae</name>
    <dbReference type="NCBI Taxonomy" id="2082308"/>
    <lineage>
        <taxon>Eukaryota</taxon>
        <taxon>Fungi</taxon>
        <taxon>Dikarya</taxon>
        <taxon>Ascomycota</taxon>
        <taxon>Pezizomycotina</taxon>
        <taxon>Dothideomycetes</taxon>
        <taxon>Dothideomycetidae</taxon>
        <taxon>Myriangiales</taxon>
        <taxon>Elsinoaceae</taxon>
        <taxon>Sphaceloma</taxon>
    </lineage>
</organism>
<dbReference type="InterPro" id="IPR002680">
    <property type="entry name" value="AOX"/>
</dbReference>
<dbReference type="AlphaFoldDB" id="A0A2K1QGN5"/>
<feature type="binding site" evidence="16">
    <location>
        <position position="300"/>
    </location>
    <ligand>
        <name>Fe cation</name>
        <dbReference type="ChEBI" id="CHEBI:24875"/>
        <label>1</label>
    </ligand>
</feature>
<feature type="binding site" evidence="16">
    <location>
        <position position="303"/>
    </location>
    <ligand>
        <name>Fe cation</name>
        <dbReference type="ChEBI" id="CHEBI:24875"/>
        <label>2</label>
    </ligand>
</feature>
<keyword evidence="3" id="KW-0813">Transport</keyword>
<comment type="subcellular location">
    <subcellularLocation>
        <location evidence="1">Mitochondrion inner membrane</location>
        <topology evidence="1">Multi-pass membrane protein</topology>
        <orientation evidence="1">Matrix side</orientation>
    </subcellularLocation>
</comment>
<dbReference type="EMBL" id="NKHZ01000088">
    <property type="protein sequence ID" value="PNS14325.1"/>
    <property type="molecule type" value="Genomic_DNA"/>
</dbReference>
<name>A0A2K1QGN5_9PEZI</name>
<evidence type="ECO:0000256" key="1">
    <source>
        <dbReference type="ARBA" id="ARBA00004292"/>
    </source>
</evidence>
<feature type="binding site" evidence="16">
    <location>
        <position position="194"/>
    </location>
    <ligand>
        <name>Fe cation</name>
        <dbReference type="ChEBI" id="CHEBI:24875"/>
        <label>2</label>
    </ligand>
</feature>
<accession>A0A2K1QGN5</accession>
<keyword evidence="14 17" id="KW-0472">Membrane</keyword>
<evidence type="ECO:0000256" key="3">
    <source>
        <dbReference type="ARBA" id="ARBA00022448"/>
    </source>
</evidence>
<feature type="binding site" evidence="16">
    <location>
        <position position="197"/>
    </location>
    <ligand>
        <name>Fe cation</name>
        <dbReference type="ChEBI" id="CHEBI:24875"/>
        <label>1</label>
    </ligand>
</feature>
<evidence type="ECO:0000313" key="20">
    <source>
        <dbReference type="Proteomes" id="UP000243797"/>
    </source>
</evidence>
<evidence type="ECO:0000256" key="7">
    <source>
        <dbReference type="ARBA" id="ARBA00022792"/>
    </source>
</evidence>
<evidence type="ECO:0000256" key="13">
    <source>
        <dbReference type="ARBA" id="ARBA00023128"/>
    </source>
</evidence>
<feature type="binding site" evidence="16">
    <location>
        <position position="194"/>
    </location>
    <ligand>
        <name>Fe cation</name>
        <dbReference type="ChEBI" id="CHEBI:24875"/>
        <label>1</label>
    </ligand>
</feature>
<evidence type="ECO:0000256" key="6">
    <source>
        <dbReference type="ARBA" id="ARBA00022723"/>
    </source>
</evidence>
<evidence type="ECO:0000256" key="2">
    <source>
        <dbReference type="ARBA" id="ARBA00008388"/>
    </source>
</evidence>
<proteinExistence type="inferred from homology"/>
<evidence type="ECO:0000313" key="19">
    <source>
        <dbReference type="EMBL" id="PNS14325.1"/>
    </source>
</evidence>
<evidence type="ECO:0000256" key="17">
    <source>
        <dbReference type="RuleBase" id="RU003779"/>
    </source>
</evidence>
<dbReference type="Pfam" id="PF01786">
    <property type="entry name" value="AOX"/>
    <property type="match status" value="1"/>
</dbReference>
<dbReference type="InterPro" id="IPR038659">
    <property type="entry name" value="AOX_sf"/>
</dbReference>
<keyword evidence="11 17" id="KW-0560">Oxidoreductase</keyword>
<evidence type="ECO:0000256" key="5">
    <source>
        <dbReference type="ARBA" id="ARBA00022692"/>
    </source>
</evidence>
<dbReference type="PANTHER" id="PTHR31803">
    <property type="entry name" value="ALTERNATIVE OXIDASE"/>
    <property type="match status" value="1"/>
</dbReference>
<comment type="caution">
    <text evidence="19">The sequence shown here is derived from an EMBL/GenBank/DDBJ whole genome shotgun (WGS) entry which is preliminary data.</text>
</comment>
<feature type="transmembrane region" description="Helical" evidence="18">
    <location>
        <begin position="147"/>
        <end position="168"/>
    </location>
</feature>
<evidence type="ECO:0000256" key="16">
    <source>
        <dbReference type="PIRSR" id="PIRSR005229-1"/>
    </source>
</evidence>
<feature type="transmembrane region" description="Helical" evidence="18">
    <location>
        <begin position="210"/>
        <end position="232"/>
    </location>
</feature>
<dbReference type="GO" id="GO:0005743">
    <property type="term" value="C:mitochondrial inner membrane"/>
    <property type="evidence" value="ECO:0007669"/>
    <property type="project" value="UniProtKB-SubCell"/>
</dbReference>
<feature type="binding site" evidence="16">
    <location>
        <position position="155"/>
    </location>
    <ligand>
        <name>Fe cation</name>
        <dbReference type="ChEBI" id="CHEBI:24875"/>
        <label>1</label>
    </ligand>
</feature>
<dbReference type="InParanoid" id="A0A2K1QGN5"/>
<evidence type="ECO:0000256" key="8">
    <source>
        <dbReference type="ARBA" id="ARBA00022946"/>
    </source>
</evidence>
<keyword evidence="5 17" id="KW-0812">Transmembrane</keyword>
<evidence type="ECO:0000256" key="10">
    <source>
        <dbReference type="ARBA" id="ARBA00022989"/>
    </source>
</evidence>
<dbReference type="GO" id="GO:0098803">
    <property type="term" value="C:respiratory chain complex"/>
    <property type="evidence" value="ECO:0007669"/>
    <property type="project" value="UniProtKB-UniRule"/>
</dbReference>
<dbReference type="CDD" id="cd01053">
    <property type="entry name" value="AOX"/>
    <property type="match status" value="1"/>
</dbReference>